<evidence type="ECO:0000313" key="2">
    <source>
        <dbReference type="Proteomes" id="UP001269375"/>
    </source>
</evidence>
<dbReference type="InterPro" id="IPR016181">
    <property type="entry name" value="Acyl_CoA_acyltransferase"/>
</dbReference>
<dbReference type="Gene3D" id="3.40.630.30">
    <property type="match status" value="1"/>
</dbReference>
<evidence type="ECO:0000313" key="1">
    <source>
        <dbReference type="EMBL" id="MDR5895658.1"/>
    </source>
</evidence>
<comment type="caution">
    <text evidence="1">The sequence shown here is derived from an EMBL/GenBank/DDBJ whole genome shotgun (WGS) entry which is preliminary data.</text>
</comment>
<accession>A0ABU1GUE5</accession>
<keyword evidence="2" id="KW-1185">Reference proteome</keyword>
<proteinExistence type="predicted"/>
<dbReference type="RefSeq" id="WP_251589446.1">
    <property type="nucleotide sequence ID" value="NZ_JAMLJI010000001.1"/>
</dbReference>
<sequence length="179" mass="19650">MAQLCADVYGMEAGLKPLVVFTGTLAAFIDNEVARVVALLDGDQKILSMALLALDSEGDGLELQMLATPERLRGKGYARELVERLTATTSLRVETRDPRLEQFLFGLGFNKWFYADTGARVGFNALAKVTALGDAPAPSRFDEDAIIRSFKHKSDLFETYKQRFTDALARAPELMPASA</sequence>
<name>A0ABU1GUE5_9GAMM</name>
<dbReference type="Proteomes" id="UP001269375">
    <property type="component" value="Unassembled WGS sequence"/>
</dbReference>
<organism evidence="1 2">
    <name type="scientific">Larsenimonas suaedae</name>
    <dbReference type="NCBI Taxonomy" id="1851019"/>
    <lineage>
        <taxon>Bacteria</taxon>
        <taxon>Pseudomonadati</taxon>
        <taxon>Pseudomonadota</taxon>
        <taxon>Gammaproteobacteria</taxon>
        <taxon>Oceanospirillales</taxon>
        <taxon>Halomonadaceae</taxon>
        <taxon>Larsenimonas</taxon>
    </lineage>
</organism>
<evidence type="ECO:0008006" key="3">
    <source>
        <dbReference type="Google" id="ProtNLM"/>
    </source>
</evidence>
<gene>
    <name evidence="1" type="ORF">QC825_06180</name>
</gene>
<reference evidence="1 2" key="1">
    <citation type="submission" date="2023-04" db="EMBL/GenBank/DDBJ databases">
        <title>A long-awaited taxogenomic arrangement of the family Halomonadaceae.</title>
        <authorList>
            <person name="De La Haba R."/>
            <person name="Chuvochina M."/>
            <person name="Wittouck S."/>
            <person name="Arahal D.R."/>
            <person name="Sanchez-Porro C."/>
            <person name="Hugenholtz P."/>
            <person name="Ventosa A."/>
        </authorList>
    </citation>
    <scope>NUCLEOTIDE SEQUENCE [LARGE SCALE GENOMIC DNA]</scope>
    <source>
        <strain evidence="1 2">DSM 22428</strain>
    </source>
</reference>
<dbReference type="SUPFAM" id="SSF55729">
    <property type="entry name" value="Acyl-CoA N-acyltransferases (Nat)"/>
    <property type="match status" value="1"/>
</dbReference>
<protein>
    <recommendedName>
        <fullName evidence="3">N-acetyltransferase</fullName>
    </recommendedName>
</protein>
<dbReference type="EMBL" id="JARWAO010000003">
    <property type="protein sequence ID" value="MDR5895658.1"/>
    <property type="molecule type" value="Genomic_DNA"/>
</dbReference>